<evidence type="ECO:0000313" key="4">
    <source>
        <dbReference type="Proteomes" id="UP000594778"/>
    </source>
</evidence>
<dbReference type="CDD" id="cd07012">
    <property type="entry name" value="PBP2_Bug_TTT"/>
    <property type="match status" value="1"/>
</dbReference>
<dbReference type="Proteomes" id="UP000594778">
    <property type="component" value="Chromosome"/>
</dbReference>
<dbReference type="Gene3D" id="3.40.190.150">
    <property type="entry name" value="Bordetella uptake gene, domain 1"/>
    <property type="match status" value="1"/>
</dbReference>
<dbReference type="PANTHER" id="PTHR42928">
    <property type="entry name" value="TRICARBOXYLATE-BINDING PROTEIN"/>
    <property type="match status" value="1"/>
</dbReference>
<name>A0A7T2S8R1_DELAC</name>
<feature type="signal peptide" evidence="2">
    <location>
        <begin position="1"/>
        <end position="29"/>
    </location>
</feature>
<reference evidence="3 4" key="1">
    <citation type="submission" date="2020-12" db="EMBL/GenBank/DDBJ databases">
        <title>FDA dAtabase for Regulatory Grade micrObial Sequences (FDA-ARGOS): Supporting development and validation of Infectious Disease Dx tests.</title>
        <authorList>
            <person name="Sproer C."/>
            <person name="Gronow S."/>
            <person name="Severitt S."/>
            <person name="Schroder I."/>
            <person name="Tallon L."/>
            <person name="Sadzewicz L."/>
            <person name="Zhao X."/>
            <person name="Boylan J."/>
            <person name="Ott S."/>
            <person name="Bowen H."/>
            <person name="Vavikolanu K."/>
            <person name="Mehta A."/>
            <person name="Aluvathingal J."/>
            <person name="Nadendla S."/>
            <person name="Lowell S."/>
            <person name="Myers T."/>
            <person name="Yan Y."/>
            <person name="Sichtig H."/>
        </authorList>
    </citation>
    <scope>NUCLEOTIDE SEQUENCE [LARGE SCALE GENOMIC DNA]</scope>
    <source>
        <strain evidence="3 4">FDAARGOS_909</strain>
    </source>
</reference>
<dbReference type="RefSeq" id="WP_197957253.1">
    <property type="nucleotide sequence ID" value="NZ_CP065668.1"/>
</dbReference>
<dbReference type="InterPro" id="IPR005064">
    <property type="entry name" value="BUG"/>
</dbReference>
<dbReference type="PANTHER" id="PTHR42928:SF5">
    <property type="entry name" value="BLR1237 PROTEIN"/>
    <property type="match status" value="1"/>
</dbReference>
<protein>
    <submittedName>
        <fullName evidence="3">Tripartite tricarboxylate transporter substrate binding protein</fullName>
    </submittedName>
</protein>
<feature type="chain" id="PRO_5032732089" evidence="2">
    <location>
        <begin position="30"/>
        <end position="331"/>
    </location>
</feature>
<evidence type="ECO:0000256" key="2">
    <source>
        <dbReference type="SAM" id="SignalP"/>
    </source>
</evidence>
<dbReference type="Gene3D" id="3.40.190.10">
    <property type="entry name" value="Periplasmic binding protein-like II"/>
    <property type="match status" value="1"/>
</dbReference>
<dbReference type="SUPFAM" id="SSF53850">
    <property type="entry name" value="Periplasmic binding protein-like II"/>
    <property type="match status" value="1"/>
</dbReference>
<comment type="similarity">
    <text evidence="1">Belongs to the UPF0065 (bug) family.</text>
</comment>
<gene>
    <name evidence="3" type="ORF">I6G66_13825</name>
</gene>
<dbReference type="AlphaFoldDB" id="A0A7T2S8R1"/>
<dbReference type="PIRSF" id="PIRSF017082">
    <property type="entry name" value="YflP"/>
    <property type="match status" value="1"/>
</dbReference>
<evidence type="ECO:0000313" key="3">
    <source>
        <dbReference type="EMBL" id="QPS11001.1"/>
    </source>
</evidence>
<accession>A0A7T2S8R1</accession>
<organism evidence="3 4">
    <name type="scientific">Delftia acidovorans</name>
    <name type="common">Pseudomonas acidovorans</name>
    <name type="synonym">Comamonas acidovorans</name>
    <dbReference type="NCBI Taxonomy" id="80866"/>
    <lineage>
        <taxon>Bacteria</taxon>
        <taxon>Pseudomonadati</taxon>
        <taxon>Pseudomonadota</taxon>
        <taxon>Betaproteobacteria</taxon>
        <taxon>Burkholderiales</taxon>
        <taxon>Comamonadaceae</taxon>
        <taxon>Delftia</taxon>
    </lineage>
</organism>
<proteinExistence type="inferred from homology"/>
<dbReference type="InterPro" id="IPR042100">
    <property type="entry name" value="Bug_dom1"/>
</dbReference>
<keyword evidence="2" id="KW-0732">Signal</keyword>
<evidence type="ECO:0000256" key="1">
    <source>
        <dbReference type="ARBA" id="ARBA00006987"/>
    </source>
</evidence>
<dbReference type="Pfam" id="PF03401">
    <property type="entry name" value="TctC"/>
    <property type="match status" value="1"/>
</dbReference>
<sequence>MREFRFFRRALVSAAAVVATGLIANLSYAQPPYPNKPIRVVVGYAAGGSVDLVGRVVADILAKHLNATVVVENVPGAAGVVAAQRVVGAKADGYTLLAGSSNELAGTKFVNAAQKYDPATDLTGIALTGVLPNLWVAGTKMPARTIDEFIALAKAHPGKYSYGSPGIGSTPHFSGELIKKIAGVDIVHVPYKGSAAMTSDLAGGNLDFAVVSPSVAAPFIQSGKIKALGVTTAHRIAVMKDVPALGENAALKGYALSGWFGLAGPKDLPADVVASLQKALKAGLADPAMRARLEGAGIIAATGDENLAQIIRNDMGKYAELVKFANISADN</sequence>
<dbReference type="EMBL" id="CP065668">
    <property type="protein sequence ID" value="QPS11001.1"/>
    <property type="molecule type" value="Genomic_DNA"/>
</dbReference>